<dbReference type="FunFam" id="3.60.21.10:FF:000077">
    <property type="entry name" value="Sphingomyelin phosphodiesterase"/>
    <property type="match status" value="1"/>
</dbReference>
<dbReference type="InParanoid" id="G0P5X8"/>
<feature type="binding site" evidence="13">
    <location>
        <position position="419"/>
    </location>
    <ligand>
        <name>Zn(2+)</name>
        <dbReference type="ChEBI" id="CHEBI:29105"/>
        <label>2</label>
    </ligand>
</feature>
<comment type="catalytic activity">
    <reaction evidence="11">
        <text>a sphingomyelin + H2O = phosphocholine + an N-acylsphing-4-enine + H(+)</text>
        <dbReference type="Rhea" id="RHEA:19253"/>
        <dbReference type="ChEBI" id="CHEBI:15377"/>
        <dbReference type="ChEBI" id="CHEBI:15378"/>
        <dbReference type="ChEBI" id="CHEBI:17636"/>
        <dbReference type="ChEBI" id="CHEBI:52639"/>
        <dbReference type="ChEBI" id="CHEBI:295975"/>
        <dbReference type="EC" id="3.1.4.12"/>
    </reaction>
    <physiologicalReaction direction="left-to-right" evidence="11">
        <dbReference type="Rhea" id="RHEA:19254"/>
    </physiologicalReaction>
</comment>
<feature type="binding site" evidence="13">
    <location>
        <position position="385"/>
    </location>
    <ligand>
        <name>Zn(2+)</name>
        <dbReference type="ChEBI" id="CHEBI:29105"/>
        <label>2</label>
    </ligand>
</feature>
<evidence type="ECO:0000256" key="5">
    <source>
        <dbReference type="ARBA" id="ARBA00022729"/>
    </source>
</evidence>
<keyword evidence="8 14" id="KW-1015">Disulfide bond</keyword>
<keyword evidence="7 13" id="KW-0862">Zinc</keyword>
<organism evidence="18">
    <name type="scientific">Caenorhabditis brenneri</name>
    <name type="common">Nematode worm</name>
    <dbReference type="NCBI Taxonomy" id="135651"/>
    <lineage>
        <taxon>Eukaryota</taxon>
        <taxon>Metazoa</taxon>
        <taxon>Ecdysozoa</taxon>
        <taxon>Nematoda</taxon>
        <taxon>Chromadorea</taxon>
        <taxon>Rhabditida</taxon>
        <taxon>Rhabditina</taxon>
        <taxon>Rhabditomorpha</taxon>
        <taxon>Rhabditoidea</taxon>
        <taxon>Rhabditidae</taxon>
        <taxon>Peloderinae</taxon>
        <taxon>Caenorhabditis</taxon>
    </lineage>
</organism>
<evidence type="ECO:0000256" key="8">
    <source>
        <dbReference type="ARBA" id="ARBA00023157"/>
    </source>
</evidence>
<feature type="binding site" evidence="13">
    <location>
        <position position="165"/>
    </location>
    <ligand>
        <name>Zn(2+)</name>
        <dbReference type="ChEBI" id="CHEBI:29105"/>
        <label>1</label>
    </ligand>
</feature>
<feature type="disulfide bond" evidence="14">
    <location>
        <begin position="41"/>
        <end position="117"/>
    </location>
</feature>
<evidence type="ECO:0000256" key="14">
    <source>
        <dbReference type="PIRSR" id="PIRSR000948-2"/>
    </source>
</evidence>
<feature type="domain" description="Saposin B-type" evidence="16">
    <location>
        <begin position="37"/>
        <end position="121"/>
    </location>
</feature>
<evidence type="ECO:0000256" key="4">
    <source>
        <dbReference type="ARBA" id="ARBA00022723"/>
    </source>
</evidence>
<dbReference type="InterPro" id="IPR008139">
    <property type="entry name" value="SaposinB_dom"/>
</dbReference>
<accession>G0P5X8</accession>
<comment type="function">
    <text evidence="12">Converts sphingomyelin to ceramide.</text>
</comment>
<feature type="binding site" evidence="13">
    <location>
        <position position="421"/>
    </location>
    <ligand>
        <name>Zn(2+)</name>
        <dbReference type="ChEBI" id="CHEBI:29105"/>
        <label>1</label>
    </ligand>
</feature>
<reference evidence="18" key="1">
    <citation type="submission" date="2011-07" db="EMBL/GenBank/DDBJ databases">
        <authorList>
            <consortium name="Caenorhabditis brenneri Sequencing and Analysis Consortium"/>
            <person name="Wilson R.K."/>
        </authorList>
    </citation>
    <scope>NUCLEOTIDE SEQUENCE [LARGE SCALE GENOMIC DNA]</scope>
    <source>
        <strain evidence="18">PB2801</strain>
    </source>
</reference>
<evidence type="ECO:0000256" key="9">
    <source>
        <dbReference type="ARBA" id="ARBA00023180"/>
    </source>
</evidence>
<dbReference type="SMART" id="SM00741">
    <property type="entry name" value="SapB"/>
    <property type="match status" value="1"/>
</dbReference>
<keyword evidence="18" id="KW-1185">Reference proteome</keyword>
<evidence type="ECO:0000259" key="16">
    <source>
        <dbReference type="PROSITE" id="PS50015"/>
    </source>
</evidence>
<dbReference type="GO" id="GO:0046513">
    <property type="term" value="P:ceramide biosynthetic process"/>
    <property type="evidence" value="ECO:0007669"/>
    <property type="project" value="TreeGrafter"/>
</dbReference>
<evidence type="ECO:0000256" key="3">
    <source>
        <dbReference type="ARBA" id="ARBA00022525"/>
    </source>
</evidence>
<feature type="binding site" evidence="13">
    <location>
        <position position="234"/>
    </location>
    <ligand>
        <name>Zn(2+)</name>
        <dbReference type="ChEBI" id="CHEBI:29105"/>
        <label>1</label>
    </ligand>
</feature>
<evidence type="ECO:0000313" key="18">
    <source>
        <dbReference type="Proteomes" id="UP000008068"/>
    </source>
</evidence>
<dbReference type="OrthoDB" id="282973at2759"/>
<feature type="signal peptide" evidence="15">
    <location>
        <begin position="1"/>
        <end position="17"/>
    </location>
</feature>
<feature type="disulfide bond" evidence="14">
    <location>
        <begin position="72"/>
        <end position="83"/>
    </location>
</feature>
<feature type="disulfide bond" evidence="14">
    <location>
        <begin position="180"/>
        <end position="185"/>
    </location>
</feature>
<dbReference type="PIRSF" id="PIRSF000948">
    <property type="entry name" value="Sphingomy_PDE"/>
    <property type="match status" value="1"/>
</dbReference>
<dbReference type="EMBL" id="GL380091">
    <property type="protein sequence ID" value="EGT46124.1"/>
    <property type="molecule type" value="Genomic_DNA"/>
</dbReference>
<dbReference type="Gene3D" id="3.60.21.10">
    <property type="match status" value="1"/>
</dbReference>
<dbReference type="GO" id="GO:0006685">
    <property type="term" value="P:sphingomyelin catabolic process"/>
    <property type="evidence" value="ECO:0007669"/>
    <property type="project" value="UniProtKB-UniRule"/>
</dbReference>
<feature type="disulfide bond" evidence="14">
    <location>
        <begin position="345"/>
        <end position="393"/>
    </location>
</feature>
<name>G0P5X8_CAEBE</name>
<sequence>MKKLVYIILALTLLSEGTVLRTKDNLSKNVKYDKYGFQPLCATCTGLITVASFILKYDVSEPVVLEFATIICKLFAKQPWAVCDGISSQFRDEFFYVFRRLANESPSQICGIILPDCADPTDPSESGWKVALPPKPKRKTVLKKKEKRPKDVSSSQNMNVLQLTDLHIDFEYKYPSEANCDDPVCCRKSIADPKKAAGYWGSVGKCDIPYWTVENMLSHINKTHMIDMVIMTGDYINHVDWEYSIEEHLSVLRKLHRLVQESFPTTPIYWALGNHEGVPVNSFAPHNVDERFWPTWLYKEFQTMSQPWLSDGSDESLLSFIYRRGSYATKVMDGLKLISLNTGFCEVTNFFLYLNQSDPDSSMSWFVKELYESELKGEKVYVLAHIPPGDSECLEGWAFNYYRVIQRFESTIVAQFFGHDHLDYFTVFYEDMHNVKSKPIGVGYAAPSVTTFEYQNPAYRIYEIDPYDNFKIIDFTTYYADLEAASETRKPVWEKLYSAREAYGMTDLSPISWNAVTQKLFKSDKKREQFYKYAFRNMSPQCDTTCQMQLMCNLRMGHHNSTLYCPTL</sequence>
<feature type="binding site" evidence="13">
    <location>
        <position position="234"/>
    </location>
    <ligand>
        <name>Zn(2+)</name>
        <dbReference type="ChEBI" id="CHEBI:29105"/>
        <label>2</label>
    </ligand>
</feature>
<proteinExistence type="inferred from homology"/>
<dbReference type="InterPro" id="IPR004843">
    <property type="entry name" value="Calcineurin-like_PHP"/>
</dbReference>
<dbReference type="STRING" id="135651.G0P5X8"/>
<evidence type="ECO:0000256" key="11">
    <source>
        <dbReference type="ARBA" id="ARBA00047268"/>
    </source>
</evidence>
<dbReference type="SUPFAM" id="SSF47862">
    <property type="entry name" value="Saposin"/>
    <property type="match status" value="1"/>
</dbReference>
<dbReference type="FunCoup" id="G0P5X8">
    <property type="interactions" value="145"/>
</dbReference>
<evidence type="ECO:0000256" key="2">
    <source>
        <dbReference type="ARBA" id="ARBA00008234"/>
    </source>
</evidence>
<feature type="disulfide bond" evidence="14">
    <location>
        <begin position="542"/>
        <end position="546"/>
    </location>
</feature>
<dbReference type="CDD" id="cd00842">
    <property type="entry name" value="MPP_ASMase"/>
    <property type="match status" value="1"/>
</dbReference>
<keyword evidence="6 12" id="KW-0378">Hydrolase</keyword>
<dbReference type="GO" id="GO:0016798">
    <property type="term" value="F:hydrolase activity, acting on glycosyl bonds"/>
    <property type="evidence" value="ECO:0007669"/>
    <property type="project" value="UniProtKB-KW"/>
</dbReference>
<keyword evidence="4 13" id="KW-0479">Metal-binding</keyword>
<dbReference type="GO" id="GO:0061750">
    <property type="term" value="F:acid sphingomyelin phosphodiesterase activity"/>
    <property type="evidence" value="ECO:0007669"/>
    <property type="project" value="TreeGrafter"/>
</dbReference>
<dbReference type="GO" id="GO:0005764">
    <property type="term" value="C:lysosome"/>
    <property type="evidence" value="ECO:0007669"/>
    <property type="project" value="TreeGrafter"/>
</dbReference>
<dbReference type="InterPro" id="IPR041805">
    <property type="entry name" value="ASMase/PPN1_MPP"/>
</dbReference>
<evidence type="ECO:0000256" key="7">
    <source>
        <dbReference type="ARBA" id="ARBA00022833"/>
    </source>
</evidence>
<dbReference type="GO" id="GO:0016020">
    <property type="term" value="C:membrane"/>
    <property type="evidence" value="ECO:0007669"/>
    <property type="project" value="GOC"/>
</dbReference>
<dbReference type="GO" id="GO:0046872">
    <property type="term" value="F:metal ion binding"/>
    <property type="evidence" value="ECO:0007669"/>
    <property type="project" value="UniProtKB-KW"/>
</dbReference>
<dbReference type="eggNOG" id="KOG3770">
    <property type="taxonomic scope" value="Eukaryota"/>
</dbReference>
<dbReference type="AlphaFoldDB" id="G0P5X8"/>
<dbReference type="SUPFAM" id="SSF56300">
    <property type="entry name" value="Metallo-dependent phosphatases"/>
    <property type="match status" value="1"/>
</dbReference>
<dbReference type="PANTHER" id="PTHR10340">
    <property type="entry name" value="SPHINGOMYELIN PHOSPHODIESTERASE"/>
    <property type="match status" value="1"/>
</dbReference>
<dbReference type="InterPro" id="IPR011001">
    <property type="entry name" value="Saposin-like"/>
</dbReference>
<dbReference type="Proteomes" id="UP000008068">
    <property type="component" value="Unassembled WGS sequence"/>
</dbReference>
<evidence type="ECO:0000256" key="6">
    <source>
        <dbReference type="ARBA" id="ARBA00022801"/>
    </source>
</evidence>
<protein>
    <recommendedName>
        <fullName evidence="12">Sphingomyelin phosphodiesterase</fullName>
        <ecNumber evidence="12">3.1.4.12</ecNumber>
    </recommendedName>
</protein>
<comment type="similarity">
    <text evidence="2 12">Belongs to the acid sphingomyelinase family.</text>
</comment>
<dbReference type="PANTHER" id="PTHR10340:SF34">
    <property type="entry name" value="SPHINGOMYELIN PHOSPHODIESTERASE"/>
    <property type="match status" value="1"/>
</dbReference>
<gene>
    <name evidence="17" type="ORF">CAEBREN_07995</name>
</gene>
<feature type="binding site" evidence="13">
    <location>
        <position position="167"/>
    </location>
    <ligand>
        <name>Zn(2+)</name>
        <dbReference type="ChEBI" id="CHEBI:29105"/>
        <label>1</label>
    </ligand>
</feature>
<keyword evidence="3" id="KW-0964">Secreted</keyword>
<keyword evidence="10 12" id="KW-0326">Glycosidase</keyword>
<evidence type="ECO:0000313" key="17">
    <source>
        <dbReference type="EMBL" id="EGT46124.1"/>
    </source>
</evidence>
<dbReference type="EC" id="3.1.4.12" evidence="12"/>
<evidence type="ECO:0000256" key="12">
    <source>
        <dbReference type="PIRNR" id="PIRNR000948"/>
    </source>
</evidence>
<feature type="chain" id="PRO_5003406933" description="Sphingomyelin phosphodiesterase" evidence="15">
    <location>
        <begin position="18"/>
        <end position="568"/>
    </location>
</feature>
<dbReference type="GO" id="GO:0005615">
    <property type="term" value="C:extracellular space"/>
    <property type="evidence" value="ECO:0007669"/>
    <property type="project" value="TreeGrafter"/>
</dbReference>
<feature type="binding site" evidence="13">
    <location>
        <position position="274"/>
    </location>
    <ligand>
        <name>Zn(2+)</name>
        <dbReference type="ChEBI" id="CHEBI:29105"/>
        <label>2</label>
    </ligand>
</feature>
<dbReference type="PROSITE" id="PS50015">
    <property type="entry name" value="SAP_B"/>
    <property type="match status" value="1"/>
</dbReference>
<evidence type="ECO:0000256" key="15">
    <source>
        <dbReference type="SAM" id="SignalP"/>
    </source>
</evidence>
<dbReference type="HOGENOM" id="CLU_014743_3_0_1"/>
<dbReference type="OMA" id="VWSQTRK"/>
<feature type="disulfide bond" evidence="14">
    <location>
        <begin position="186"/>
        <end position="206"/>
    </location>
</feature>
<dbReference type="Pfam" id="PF19272">
    <property type="entry name" value="ASMase_C"/>
    <property type="match status" value="1"/>
</dbReference>
<keyword evidence="5 15" id="KW-0732">Signal</keyword>
<dbReference type="InterPro" id="IPR011160">
    <property type="entry name" value="Sphingomy_PDE"/>
</dbReference>
<evidence type="ECO:0000256" key="13">
    <source>
        <dbReference type="PIRSR" id="PIRSR000948-1"/>
    </source>
</evidence>
<dbReference type="InterPro" id="IPR045473">
    <property type="entry name" value="ASM_C"/>
</dbReference>
<keyword evidence="9" id="KW-0325">Glycoprotein</keyword>
<comment type="cofactor">
    <cofactor evidence="13">
        <name>Zn(2+)</name>
        <dbReference type="ChEBI" id="CHEBI:29105"/>
    </cofactor>
    <text evidence="13">Binds 2 Zn(2+) ions per subunit.</text>
</comment>
<evidence type="ECO:0000256" key="1">
    <source>
        <dbReference type="ARBA" id="ARBA00004613"/>
    </source>
</evidence>
<evidence type="ECO:0000256" key="10">
    <source>
        <dbReference type="ARBA" id="ARBA00023295"/>
    </source>
</evidence>
<comment type="subcellular location">
    <subcellularLocation>
        <location evidence="1">Secreted</location>
    </subcellularLocation>
</comment>
<dbReference type="Pfam" id="PF00149">
    <property type="entry name" value="Metallophos"/>
    <property type="match status" value="1"/>
</dbReference>
<dbReference type="InterPro" id="IPR029052">
    <property type="entry name" value="Metallo-depent_PP-like"/>
</dbReference>